<dbReference type="InterPro" id="IPR048406">
    <property type="entry name" value="GldM_Ig-like-2"/>
</dbReference>
<dbReference type="Pfam" id="PF21602">
    <property type="entry name" value="GldM_3rd"/>
    <property type="match status" value="1"/>
</dbReference>
<dbReference type="InterPro" id="IPR048405">
    <property type="entry name" value="GldM_Ig-like-1"/>
</dbReference>
<dbReference type="EMBL" id="FNQY01000011">
    <property type="protein sequence ID" value="SEA23488.1"/>
    <property type="molecule type" value="Genomic_DNA"/>
</dbReference>
<proteinExistence type="predicted"/>
<evidence type="ECO:0000259" key="3">
    <source>
        <dbReference type="Pfam" id="PF21601"/>
    </source>
</evidence>
<dbReference type="RefSeq" id="WP_244518875.1">
    <property type="nucleotide sequence ID" value="NZ_FNQY01000011.1"/>
</dbReference>
<gene>
    <name evidence="5" type="ORF">SAMN05192529_11147</name>
</gene>
<organism evidence="5 6">
    <name type="scientific">Arachidicoccus rhizosphaerae</name>
    <dbReference type="NCBI Taxonomy" id="551991"/>
    <lineage>
        <taxon>Bacteria</taxon>
        <taxon>Pseudomonadati</taxon>
        <taxon>Bacteroidota</taxon>
        <taxon>Chitinophagia</taxon>
        <taxon>Chitinophagales</taxon>
        <taxon>Chitinophagaceae</taxon>
        <taxon>Arachidicoccus</taxon>
    </lineage>
</organism>
<evidence type="ECO:0000313" key="6">
    <source>
        <dbReference type="Proteomes" id="UP000199041"/>
    </source>
</evidence>
<reference evidence="5 6" key="1">
    <citation type="submission" date="2016-10" db="EMBL/GenBank/DDBJ databases">
        <authorList>
            <person name="de Groot N.N."/>
        </authorList>
    </citation>
    <scope>NUCLEOTIDE SEQUENCE [LARGE SCALE GENOMIC DNA]</scope>
    <source>
        <strain evidence="5 6">Vu-144</strain>
    </source>
</reference>
<dbReference type="Pfam" id="PF12080">
    <property type="entry name" value="GldM_4th"/>
    <property type="match status" value="1"/>
</dbReference>
<dbReference type="Pfam" id="PF12081">
    <property type="entry name" value="GldM_1st"/>
    <property type="match status" value="1"/>
</dbReference>
<dbReference type="STRING" id="551991.SAMN05192529_11147"/>
<dbReference type="NCBIfam" id="TIGR03517">
    <property type="entry name" value="GldM_gliding"/>
    <property type="match status" value="1"/>
</dbReference>
<dbReference type="InterPro" id="IPR022720">
    <property type="entry name" value="Motility-assoc_prot_GldM_N"/>
</dbReference>
<feature type="domain" description="Gliding motility-associated protein GldM first immunoglobulin-like" evidence="3">
    <location>
        <begin position="222"/>
        <end position="317"/>
    </location>
</feature>
<feature type="domain" description="Gliding motility-associated protein GldM C-terminal" evidence="1">
    <location>
        <begin position="401"/>
        <end position="502"/>
    </location>
</feature>
<dbReference type="InterPro" id="IPR019859">
    <property type="entry name" value="Motility-assoc_prot_GldM"/>
</dbReference>
<dbReference type="InterPro" id="IPR022719">
    <property type="entry name" value="Motility-assoc_prot_GldM_C"/>
</dbReference>
<accession>A0A1H3ZIT0</accession>
<dbReference type="Proteomes" id="UP000199041">
    <property type="component" value="Unassembled WGS sequence"/>
</dbReference>
<name>A0A1H3ZIT0_9BACT</name>
<evidence type="ECO:0000313" key="5">
    <source>
        <dbReference type="EMBL" id="SEA23488.1"/>
    </source>
</evidence>
<feature type="domain" description="Gliding motility-associated protein GldM second immunoglobulin-like" evidence="4">
    <location>
        <begin position="322"/>
        <end position="398"/>
    </location>
</feature>
<keyword evidence="6" id="KW-1185">Reference proteome</keyword>
<evidence type="ECO:0000259" key="1">
    <source>
        <dbReference type="Pfam" id="PF12080"/>
    </source>
</evidence>
<dbReference type="Pfam" id="PF21601">
    <property type="entry name" value="GldM_2nd"/>
    <property type="match status" value="1"/>
</dbReference>
<evidence type="ECO:0000259" key="2">
    <source>
        <dbReference type="Pfam" id="PF12081"/>
    </source>
</evidence>
<protein>
    <submittedName>
        <fullName evidence="5">Gliding motility-associated protein GldM</fullName>
    </submittedName>
</protein>
<sequence length="507" mass="54764">MAIPREPRQKMINLMYLVLTALLALNVSSEILNAFRTVNNSLENSIQTIDQKNQTLFSSLDEKLKDPTSQKLASVWAPRAQQAKTLSDGMYAYIEGVKDRLKRASGYNPAKGDTTYSEDDLDVPTNILDDGKVGDTLYQKLTEYKKSMLGIDREINDQFKNTLPIDLAMPAVQEKSNRTWAAAYFRMTPTIAALTILTKFQNDVKNAEAQVVEFCHNKIGQVQVVYDEFQALASANTQYLLPGQEFTISAGVGAFSKNARPTVTIDGQAVPLNANGMAEYKTTAGGPGSYTKKVNISFLKPDGTTATLTKDIQYTVGSPTGITVSADAVKVLYIGLDNPISVGGGNGRGAENMHVTMDQGSVVSQGHGKFIARPSTPGEAHVHVTDGKSSENFVFRVKTVPTPTAMVGASKGGRMSVNSFKAQAGVRAELENFVFEGVKFTVTSFTMTFAGAGYPEFMHKSVTGNTFGAARDLIERAKPGSTITIDEIRAKGPGGSRTLAPIAFNLY</sequence>
<feature type="domain" description="Gliding motility-associated protein GldM N-terminal" evidence="2">
    <location>
        <begin position="30"/>
        <end position="213"/>
    </location>
</feature>
<evidence type="ECO:0000259" key="4">
    <source>
        <dbReference type="Pfam" id="PF21602"/>
    </source>
</evidence>
<dbReference type="AlphaFoldDB" id="A0A1H3ZIT0"/>